<dbReference type="SUPFAM" id="SSF53955">
    <property type="entry name" value="Lysozyme-like"/>
    <property type="match status" value="1"/>
</dbReference>
<evidence type="ECO:0000256" key="1">
    <source>
        <dbReference type="ARBA" id="ARBA00009387"/>
    </source>
</evidence>
<proteinExistence type="inferred from homology"/>
<dbReference type="AlphaFoldDB" id="A0A1I6D5T6"/>
<dbReference type="Gene3D" id="1.10.530.10">
    <property type="match status" value="1"/>
</dbReference>
<comment type="similarity">
    <text evidence="1">Belongs to the virb1 family.</text>
</comment>
<dbReference type="InterPro" id="IPR008258">
    <property type="entry name" value="Transglycosylase_SLT_dom_1"/>
</dbReference>
<accession>A0A1I6D5T6</accession>
<dbReference type="InterPro" id="IPR023346">
    <property type="entry name" value="Lysozyme-like_dom_sf"/>
</dbReference>
<name>A0A1I6D5T6_9RHOB</name>
<evidence type="ECO:0000313" key="4">
    <source>
        <dbReference type="Proteomes" id="UP000199302"/>
    </source>
</evidence>
<gene>
    <name evidence="3" type="ORF">SAMN04515673_102208</name>
</gene>
<organism evidence="3 4">
    <name type="scientific">Poseidonocella sedimentorum</name>
    <dbReference type="NCBI Taxonomy" id="871652"/>
    <lineage>
        <taxon>Bacteria</taxon>
        <taxon>Pseudomonadati</taxon>
        <taxon>Pseudomonadota</taxon>
        <taxon>Alphaproteobacteria</taxon>
        <taxon>Rhodobacterales</taxon>
        <taxon>Roseobacteraceae</taxon>
        <taxon>Poseidonocella</taxon>
    </lineage>
</organism>
<sequence length="163" mass="17597">MEGKGVWFDTPAEAKSYVAQHMARGARSFDVGCFQLNYRWHGEAFASVAEMFDPLENALYAARFLKELHGEFGNWTDAAGAYHSRTPKYAERYKSRFQDFVARLDAAPDLSRVAAAAPDTPAPPPAPNLYPFLKPAAAQTRMGSLVPGTGGGGAFIALPGVKG</sequence>
<evidence type="ECO:0000313" key="3">
    <source>
        <dbReference type="EMBL" id="SFR00721.1"/>
    </source>
</evidence>
<evidence type="ECO:0000259" key="2">
    <source>
        <dbReference type="Pfam" id="PF01464"/>
    </source>
</evidence>
<keyword evidence="4" id="KW-1185">Reference proteome</keyword>
<protein>
    <submittedName>
        <fullName evidence="3">Transglycosylase SLT domain-containing protein</fullName>
    </submittedName>
</protein>
<dbReference type="Proteomes" id="UP000199302">
    <property type="component" value="Unassembled WGS sequence"/>
</dbReference>
<dbReference type="Pfam" id="PF01464">
    <property type="entry name" value="SLT"/>
    <property type="match status" value="1"/>
</dbReference>
<dbReference type="STRING" id="871652.SAMN04515673_102208"/>
<dbReference type="RefSeq" id="WP_245759558.1">
    <property type="nucleotide sequence ID" value="NZ_FOYI01000002.1"/>
</dbReference>
<reference evidence="3 4" key="1">
    <citation type="submission" date="2016-10" db="EMBL/GenBank/DDBJ databases">
        <authorList>
            <person name="de Groot N.N."/>
        </authorList>
    </citation>
    <scope>NUCLEOTIDE SEQUENCE [LARGE SCALE GENOMIC DNA]</scope>
    <source>
        <strain evidence="4">KMM 9023,NRIC 0796,JCM 17311,KCTC 23692</strain>
    </source>
</reference>
<feature type="domain" description="Transglycosylase SLT" evidence="2">
    <location>
        <begin position="27"/>
        <end position="84"/>
    </location>
</feature>
<dbReference type="EMBL" id="FOYI01000002">
    <property type="protein sequence ID" value="SFR00721.1"/>
    <property type="molecule type" value="Genomic_DNA"/>
</dbReference>